<evidence type="ECO:0000256" key="1">
    <source>
        <dbReference type="SAM" id="MobiDB-lite"/>
    </source>
</evidence>
<feature type="non-terminal residue" evidence="2">
    <location>
        <position position="1"/>
    </location>
</feature>
<protein>
    <submittedName>
        <fullName evidence="2">Uncharacterized protein</fullName>
    </submittedName>
</protein>
<organism evidence="2">
    <name type="scientific">Brassica oleracea</name>
    <name type="common">Wild cabbage</name>
    <dbReference type="NCBI Taxonomy" id="3712"/>
    <lineage>
        <taxon>Eukaryota</taxon>
        <taxon>Viridiplantae</taxon>
        <taxon>Streptophyta</taxon>
        <taxon>Embryophyta</taxon>
        <taxon>Tracheophyta</taxon>
        <taxon>Spermatophyta</taxon>
        <taxon>Magnoliopsida</taxon>
        <taxon>eudicotyledons</taxon>
        <taxon>Gunneridae</taxon>
        <taxon>Pentapetalae</taxon>
        <taxon>rosids</taxon>
        <taxon>malvids</taxon>
        <taxon>Brassicales</taxon>
        <taxon>Brassicaceae</taxon>
        <taxon>Brassiceae</taxon>
        <taxon>Brassica</taxon>
    </lineage>
</organism>
<dbReference type="EMBL" id="LR031875">
    <property type="protein sequence ID" value="VDD30433.1"/>
    <property type="molecule type" value="Genomic_DNA"/>
</dbReference>
<proteinExistence type="predicted"/>
<accession>A0A3P6DGN9</accession>
<name>A0A3P6DGN9_BRAOL</name>
<gene>
    <name evidence="2" type="ORF">BOLC9T55756H</name>
</gene>
<evidence type="ECO:0000313" key="2">
    <source>
        <dbReference type="EMBL" id="VDD30433.1"/>
    </source>
</evidence>
<dbReference type="AlphaFoldDB" id="A0A3P6DGN9"/>
<feature type="region of interest" description="Disordered" evidence="1">
    <location>
        <begin position="23"/>
        <end position="46"/>
    </location>
</feature>
<reference evidence="2" key="1">
    <citation type="submission" date="2018-11" db="EMBL/GenBank/DDBJ databases">
        <authorList>
            <consortium name="Genoscope - CEA"/>
            <person name="William W."/>
        </authorList>
    </citation>
    <scope>NUCLEOTIDE SEQUENCE</scope>
</reference>
<sequence length="46" mass="5225">QLLLYELKVDWCKETVLTLHHQPPLPDFGSHGRDSQPGGHAWSWSG</sequence>